<keyword evidence="2 8" id="KW-0963">Cytoplasm</keyword>
<reference evidence="11 12" key="1">
    <citation type="journal article" date="2016" name="Nat. Commun.">
        <title>Thousands of microbial genomes shed light on interconnected biogeochemical processes in an aquifer system.</title>
        <authorList>
            <person name="Anantharaman K."/>
            <person name="Brown C.T."/>
            <person name="Hug L.A."/>
            <person name="Sharon I."/>
            <person name="Castelle C.J."/>
            <person name="Probst A.J."/>
            <person name="Thomas B.C."/>
            <person name="Singh A."/>
            <person name="Wilkins M.J."/>
            <person name="Karaoz U."/>
            <person name="Brodie E.L."/>
            <person name="Williams K.H."/>
            <person name="Hubbard S.S."/>
            <person name="Banfield J.F."/>
        </authorList>
    </citation>
    <scope>NUCLEOTIDE SEQUENCE [LARGE SCALE GENOMIC DNA]</scope>
</reference>
<comment type="similarity">
    <text evidence="8">Belongs to the tRNA(Ile)-lysidine synthase family.</text>
</comment>
<keyword evidence="9" id="KW-0812">Transmembrane</keyword>
<dbReference type="AlphaFoldDB" id="A0A1F7FCN4"/>
<dbReference type="GO" id="GO:0006400">
    <property type="term" value="P:tRNA modification"/>
    <property type="evidence" value="ECO:0007669"/>
    <property type="project" value="UniProtKB-UniRule"/>
</dbReference>
<dbReference type="InterPro" id="IPR012094">
    <property type="entry name" value="tRNA_Ile_lys_synt"/>
</dbReference>
<dbReference type="NCBIfam" id="TIGR02433">
    <property type="entry name" value="lysidine_TilS_C"/>
    <property type="match status" value="1"/>
</dbReference>
<dbReference type="PANTHER" id="PTHR43033:SF1">
    <property type="entry name" value="TRNA(ILE)-LYSIDINE SYNTHASE-RELATED"/>
    <property type="match status" value="1"/>
</dbReference>
<evidence type="ECO:0000259" key="10">
    <source>
        <dbReference type="SMART" id="SM00977"/>
    </source>
</evidence>
<dbReference type="GO" id="GO:0005524">
    <property type="term" value="F:ATP binding"/>
    <property type="evidence" value="ECO:0007669"/>
    <property type="project" value="UniProtKB-UniRule"/>
</dbReference>
<dbReference type="GO" id="GO:0032267">
    <property type="term" value="F:tRNA(Ile)-lysidine synthase activity"/>
    <property type="evidence" value="ECO:0007669"/>
    <property type="project" value="UniProtKB-EC"/>
</dbReference>
<dbReference type="CDD" id="cd01992">
    <property type="entry name" value="TilS_N"/>
    <property type="match status" value="1"/>
</dbReference>
<comment type="caution">
    <text evidence="11">The sequence shown here is derived from an EMBL/GenBank/DDBJ whole genome shotgun (WGS) entry which is preliminary data.</text>
</comment>
<keyword evidence="6 8" id="KW-0067">ATP-binding</keyword>
<evidence type="ECO:0000256" key="1">
    <source>
        <dbReference type="ARBA" id="ARBA00004496"/>
    </source>
</evidence>
<feature type="binding site" evidence="8">
    <location>
        <begin position="30"/>
        <end position="35"/>
    </location>
    <ligand>
        <name>ATP</name>
        <dbReference type="ChEBI" id="CHEBI:30616"/>
    </ligand>
</feature>
<feature type="transmembrane region" description="Helical" evidence="9">
    <location>
        <begin position="25"/>
        <end position="46"/>
    </location>
</feature>
<keyword evidence="9" id="KW-0472">Membrane</keyword>
<evidence type="ECO:0000256" key="6">
    <source>
        <dbReference type="ARBA" id="ARBA00022840"/>
    </source>
</evidence>
<dbReference type="Gene3D" id="3.30.465.60">
    <property type="match status" value="1"/>
</dbReference>
<name>A0A1F7FCN4_UNCRA</name>
<dbReference type="NCBIfam" id="TIGR02432">
    <property type="entry name" value="lysidine_TilS_N"/>
    <property type="match status" value="1"/>
</dbReference>
<sequence length="462" mass="51472">MACSFLQRILRYVEKHAMLKQGDRVLLAVSGGADSVAMAFLFTFYLKKRFSLELGIAHLNHAMRGAHSDRDQDFVKSLAEKLGLSLYSATHPVKKIRGRSIEEIAREVRYAFLNATARKYRFSRIATAHHCNDQAETVLMRLCSGCGTTGLAGIRPVNGMTIRPLLPVLKSELLAFLRAHGHRFRHDESNDDCALMRNKIRHTVLPYLEKTLGPSLCRRISRTAESIFSDFANPPQFFALLVRLLRRPYTLPGMAFTRSDLAQLPPSVLKGVIEEALRTFEGPTLSAAHLESIQGLVAKGKPSSSLHLPGTFRARCVYDSIVLEKTRPTAKKSSGITVKKMPGAYRDKVLGHAIIITIGKHTKGIQFPASGEMTAMFDYDSLPKTMSLRTRKEGDRFFPLGAPGEKKLKDFLINCKVPAASRDALLLLCHAQEVIWVPGLRISDRYRVRPGKGKIVVVKLVN</sequence>
<dbReference type="EMBL" id="MFYX01000074">
    <property type="protein sequence ID" value="OGK04272.1"/>
    <property type="molecule type" value="Genomic_DNA"/>
</dbReference>
<dbReference type="Gene3D" id="3.40.50.620">
    <property type="entry name" value="HUPs"/>
    <property type="match status" value="1"/>
</dbReference>
<dbReference type="Pfam" id="PF09179">
    <property type="entry name" value="TilS"/>
    <property type="match status" value="1"/>
</dbReference>
<organism evidence="11 12">
    <name type="scientific">Candidatus Raymondbacteria bacterium RIFOXYD12_FULL_49_13</name>
    <dbReference type="NCBI Taxonomy" id="1817890"/>
    <lineage>
        <taxon>Bacteria</taxon>
        <taxon>Raymondiibacteriota</taxon>
    </lineage>
</organism>
<dbReference type="Proteomes" id="UP000179243">
    <property type="component" value="Unassembled WGS sequence"/>
</dbReference>
<proteinExistence type="inferred from homology"/>
<dbReference type="HAMAP" id="MF_01161">
    <property type="entry name" value="tRNA_Ile_lys_synt"/>
    <property type="match status" value="1"/>
</dbReference>
<keyword evidence="9" id="KW-1133">Transmembrane helix</keyword>
<dbReference type="Pfam" id="PF01171">
    <property type="entry name" value="ATP_bind_3"/>
    <property type="match status" value="1"/>
</dbReference>
<evidence type="ECO:0000256" key="7">
    <source>
        <dbReference type="ARBA" id="ARBA00048539"/>
    </source>
</evidence>
<evidence type="ECO:0000256" key="8">
    <source>
        <dbReference type="HAMAP-Rule" id="MF_01161"/>
    </source>
</evidence>
<gene>
    <name evidence="8" type="primary">tilS</name>
    <name evidence="11" type="ORF">A2519_18090</name>
</gene>
<evidence type="ECO:0000313" key="12">
    <source>
        <dbReference type="Proteomes" id="UP000179243"/>
    </source>
</evidence>
<protein>
    <recommendedName>
        <fullName evidence="8">tRNA(Ile)-lysidine synthase</fullName>
        <ecNumber evidence="8">6.3.4.19</ecNumber>
    </recommendedName>
    <alternativeName>
        <fullName evidence="8">tRNA(Ile)-2-lysyl-cytidine synthase</fullName>
    </alternativeName>
    <alternativeName>
        <fullName evidence="8">tRNA(Ile)-lysidine synthetase</fullName>
    </alternativeName>
</protein>
<comment type="subcellular location">
    <subcellularLocation>
        <location evidence="1 8">Cytoplasm</location>
    </subcellularLocation>
</comment>
<dbReference type="InterPro" id="IPR011063">
    <property type="entry name" value="TilS/TtcA_N"/>
</dbReference>
<dbReference type="InterPro" id="IPR014729">
    <property type="entry name" value="Rossmann-like_a/b/a_fold"/>
</dbReference>
<dbReference type="Pfam" id="PF11734">
    <property type="entry name" value="TilS_C"/>
    <property type="match status" value="1"/>
</dbReference>
<dbReference type="EC" id="6.3.4.19" evidence="8"/>
<dbReference type="InterPro" id="IPR015262">
    <property type="entry name" value="tRNA_Ile_lys_synt_subst-bd"/>
</dbReference>
<dbReference type="InterPro" id="IPR012796">
    <property type="entry name" value="Lysidine-tRNA-synth_C"/>
</dbReference>
<evidence type="ECO:0000256" key="9">
    <source>
        <dbReference type="SAM" id="Phobius"/>
    </source>
</evidence>
<evidence type="ECO:0000256" key="4">
    <source>
        <dbReference type="ARBA" id="ARBA00022694"/>
    </source>
</evidence>
<evidence type="ECO:0000256" key="2">
    <source>
        <dbReference type="ARBA" id="ARBA00022490"/>
    </source>
</evidence>
<feature type="domain" description="Lysidine-tRNA(Ile) synthetase C-terminal" evidence="10">
    <location>
        <begin position="386"/>
        <end position="458"/>
    </location>
</feature>
<comment type="catalytic activity">
    <reaction evidence="7 8">
        <text>cytidine(34) in tRNA(Ile2) + L-lysine + ATP = lysidine(34) in tRNA(Ile2) + AMP + diphosphate + H(+)</text>
        <dbReference type="Rhea" id="RHEA:43744"/>
        <dbReference type="Rhea" id="RHEA-COMP:10625"/>
        <dbReference type="Rhea" id="RHEA-COMP:10670"/>
        <dbReference type="ChEBI" id="CHEBI:15378"/>
        <dbReference type="ChEBI" id="CHEBI:30616"/>
        <dbReference type="ChEBI" id="CHEBI:32551"/>
        <dbReference type="ChEBI" id="CHEBI:33019"/>
        <dbReference type="ChEBI" id="CHEBI:82748"/>
        <dbReference type="ChEBI" id="CHEBI:83665"/>
        <dbReference type="ChEBI" id="CHEBI:456215"/>
        <dbReference type="EC" id="6.3.4.19"/>
    </reaction>
</comment>
<dbReference type="InterPro" id="IPR012795">
    <property type="entry name" value="tRNA_Ile_lys_synt_N"/>
</dbReference>
<dbReference type="GO" id="GO:0005737">
    <property type="term" value="C:cytoplasm"/>
    <property type="evidence" value="ECO:0007669"/>
    <property type="project" value="UniProtKB-SubCell"/>
</dbReference>
<evidence type="ECO:0000256" key="5">
    <source>
        <dbReference type="ARBA" id="ARBA00022741"/>
    </source>
</evidence>
<evidence type="ECO:0000256" key="3">
    <source>
        <dbReference type="ARBA" id="ARBA00022598"/>
    </source>
</evidence>
<keyword evidence="5 8" id="KW-0547">Nucleotide-binding</keyword>
<keyword evidence="4 8" id="KW-0819">tRNA processing</keyword>
<dbReference type="SUPFAM" id="SSF56037">
    <property type="entry name" value="PheT/TilS domain"/>
    <property type="match status" value="1"/>
</dbReference>
<keyword evidence="3 8" id="KW-0436">Ligase</keyword>
<dbReference type="PANTHER" id="PTHR43033">
    <property type="entry name" value="TRNA(ILE)-LYSIDINE SYNTHASE-RELATED"/>
    <property type="match status" value="1"/>
</dbReference>
<evidence type="ECO:0000313" key="11">
    <source>
        <dbReference type="EMBL" id="OGK04272.1"/>
    </source>
</evidence>
<accession>A0A1F7FCN4</accession>
<comment type="function">
    <text evidence="8">Ligates lysine onto the cytidine present at position 34 of the AUA codon-specific tRNA(Ile) that contains the anticodon CAU, in an ATP-dependent manner. Cytidine is converted to lysidine, thus changing the amino acid specificity of the tRNA from methionine to isoleucine.</text>
</comment>
<comment type="domain">
    <text evidence="8">The N-terminal region contains the highly conserved SGGXDS motif, predicted to be a P-loop motif involved in ATP binding.</text>
</comment>
<dbReference type="SMART" id="SM00977">
    <property type="entry name" value="TilS_C"/>
    <property type="match status" value="1"/>
</dbReference>
<dbReference type="SUPFAM" id="SSF52402">
    <property type="entry name" value="Adenine nucleotide alpha hydrolases-like"/>
    <property type="match status" value="1"/>
</dbReference>